<keyword evidence="9" id="KW-1185">Reference proteome</keyword>
<dbReference type="SUPFAM" id="SSF56300">
    <property type="entry name" value="Metallo-dependent phosphatases"/>
    <property type="match status" value="1"/>
</dbReference>
<evidence type="ECO:0000256" key="6">
    <source>
        <dbReference type="RuleBase" id="RU004273"/>
    </source>
</evidence>
<evidence type="ECO:0000256" key="5">
    <source>
        <dbReference type="ARBA" id="ARBA00023211"/>
    </source>
</evidence>
<dbReference type="InterPro" id="IPR011992">
    <property type="entry name" value="EF-hand-dom_pair"/>
</dbReference>
<dbReference type="InterPro" id="IPR029052">
    <property type="entry name" value="Metallo-depent_PP-like"/>
</dbReference>
<dbReference type="SMART" id="SM00156">
    <property type="entry name" value="PP2Ac"/>
    <property type="match status" value="1"/>
</dbReference>
<dbReference type="InterPro" id="IPR002048">
    <property type="entry name" value="EF_hand_dom"/>
</dbReference>
<keyword evidence="5" id="KW-0464">Manganese</keyword>
<accession>A0A8J2SQH4</accession>
<dbReference type="CDD" id="cd00144">
    <property type="entry name" value="MPP_PPP_family"/>
    <property type="match status" value="1"/>
</dbReference>
<dbReference type="InterPro" id="IPR051134">
    <property type="entry name" value="PPP_phosphatase"/>
</dbReference>
<evidence type="ECO:0000259" key="7">
    <source>
        <dbReference type="PROSITE" id="PS50222"/>
    </source>
</evidence>
<dbReference type="PANTHER" id="PTHR45668">
    <property type="entry name" value="SERINE/THREONINE-PROTEIN PHOSPHATASE 5-RELATED"/>
    <property type="match status" value="1"/>
</dbReference>
<comment type="cofactor">
    <cofactor evidence="1">
        <name>Mn(2+)</name>
        <dbReference type="ChEBI" id="CHEBI:29035"/>
    </cofactor>
</comment>
<dbReference type="GO" id="GO:0005509">
    <property type="term" value="F:calcium ion binding"/>
    <property type="evidence" value="ECO:0007669"/>
    <property type="project" value="InterPro"/>
</dbReference>
<dbReference type="PROSITE" id="PS00125">
    <property type="entry name" value="SER_THR_PHOSPHATASE"/>
    <property type="match status" value="1"/>
</dbReference>
<dbReference type="GO" id="GO:0004722">
    <property type="term" value="F:protein serine/threonine phosphatase activity"/>
    <property type="evidence" value="ECO:0007669"/>
    <property type="project" value="UniProtKB-EC"/>
</dbReference>
<dbReference type="OrthoDB" id="203995at2759"/>
<dbReference type="PANTHER" id="PTHR45668:SF5">
    <property type="entry name" value="SERINE_THREONINE-PROTEIN PHOSPHATASE 5"/>
    <property type="match status" value="1"/>
</dbReference>
<evidence type="ECO:0000313" key="8">
    <source>
        <dbReference type="EMBL" id="CAH0377785.1"/>
    </source>
</evidence>
<sequence>MLRTTSLLRRLGRRQASFNAALAAMDAIETSERLRVAALVGGLRSWAKAQGIVYDDDELQKLSRPASPNPHRARERRGEDNLGRSYEAFVRDVLRGSLPSEEDFSRVLRTGAELLRSEPVVKELNVRESLTIVGDLHGSLGDLNAVMGLHGRPSTKSRIIFNGDFVDRGPDGVEVLAAVLGMKLAFPRHVHINRGNHEDAALSRAYDFEAELVAKYGVDTSLLDDADDAFAAMPLGCVVNHGSTRTMVLHGHLPRSLPSLDELKRAPRVRSVVAESEEDVELVRDVLWSDPWDQSDVVDNFKRNAGCLIPDGALGEWLAREKFTRLVRSHETEATGAAVTPVPNGERWTVFSCSHYPNRQGLTLCLNKAAVLQVDARGAVNVRRWDAGEDDRAQGALAARVRGALWRHRSRLRDALAGCSSISAVAKAISDIVGQDAKVWETHLLPCLADGSAAEAKWHEIRDFLSVDLPARHLPPRAATSPAAHAVFDLLDTDRDGVVRRAEFFDAVGAVNQVVPPERRIDGDSVWGLLDCNGDGELERNELERGLRI</sequence>
<dbReference type="Proteomes" id="UP000789595">
    <property type="component" value="Unassembled WGS sequence"/>
</dbReference>
<evidence type="ECO:0000313" key="9">
    <source>
        <dbReference type="Proteomes" id="UP000789595"/>
    </source>
</evidence>
<keyword evidence="4" id="KW-0106">Calcium</keyword>
<dbReference type="AlphaFoldDB" id="A0A8J2SQH4"/>
<evidence type="ECO:0000256" key="2">
    <source>
        <dbReference type="ARBA" id="ARBA00008294"/>
    </source>
</evidence>
<dbReference type="SUPFAM" id="SSF47473">
    <property type="entry name" value="EF-hand"/>
    <property type="match status" value="1"/>
</dbReference>
<dbReference type="InterPro" id="IPR018247">
    <property type="entry name" value="EF_Hand_1_Ca_BS"/>
</dbReference>
<dbReference type="PROSITE" id="PS50222">
    <property type="entry name" value="EF_HAND_2"/>
    <property type="match status" value="1"/>
</dbReference>
<dbReference type="InterPro" id="IPR006186">
    <property type="entry name" value="Ser/Thr-sp_prot-phosphatase"/>
</dbReference>
<dbReference type="Gene3D" id="3.60.21.10">
    <property type="match status" value="1"/>
</dbReference>
<dbReference type="EC" id="3.1.3.16" evidence="6"/>
<protein>
    <recommendedName>
        <fullName evidence="6">Serine/threonine-protein phosphatase</fullName>
        <ecNumber evidence="6">3.1.3.16</ecNumber>
    </recommendedName>
</protein>
<keyword evidence="6" id="KW-0378">Hydrolase</keyword>
<dbReference type="PROSITE" id="PS00018">
    <property type="entry name" value="EF_HAND_1"/>
    <property type="match status" value="1"/>
</dbReference>
<reference evidence="8" key="1">
    <citation type="submission" date="2021-11" db="EMBL/GenBank/DDBJ databases">
        <authorList>
            <consortium name="Genoscope - CEA"/>
            <person name="William W."/>
        </authorList>
    </citation>
    <scope>NUCLEOTIDE SEQUENCE</scope>
</reference>
<feature type="domain" description="EF-hand" evidence="7">
    <location>
        <begin position="479"/>
        <end position="514"/>
    </location>
</feature>
<dbReference type="InterPro" id="IPR004843">
    <property type="entry name" value="Calcineurin-like_PHP"/>
</dbReference>
<proteinExistence type="inferred from homology"/>
<keyword evidence="3" id="KW-0479">Metal-binding</keyword>
<dbReference type="EMBL" id="CAKKNE010000005">
    <property type="protein sequence ID" value="CAH0377785.1"/>
    <property type="molecule type" value="Genomic_DNA"/>
</dbReference>
<comment type="catalytic activity">
    <reaction evidence="6">
        <text>O-phospho-L-threonyl-[protein] + H2O = L-threonyl-[protein] + phosphate</text>
        <dbReference type="Rhea" id="RHEA:47004"/>
        <dbReference type="Rhea" id="RHEA-COMP:11060"/>
        <dbReference type="Rhea" id="RHEA-COMP:11605"/>
        <dbReference type="ChEBI" id="CHEBI:15377"/>
        <dbReference type="ChEBI" id="CHEBI:30013"/>
        <dbReference type="ChEBI" id="CHEBI:43474"/>
        <dbReference type="ChEBI" id="CHEBI:61977"/>
        <dbReference type="EC" id="3.1.3.16"/>
    </reaction>
</comment>
<organism evidence="8 9">
    <name type="scientific">Pelagomonas calceolata</name>
    <dbReference type="NCBI Taxonomy" id="35677"/>
    <lineage>
        <taxon>Eukaryota</taxon>
        <taxon>Sar</taxon>
        <taxon>Stramenopiles</taxon>
        <taxon>Ochrophyta</taxon>
        <taxon>Pelagophyceae</taxon>
        <taxon>Pelagomonadales</taxon>
        <taxon>Pelagomonadaceae</taxon>
        <taxon>Pelagomonas</taxon>
    </lineage>
</organism>
<gene>
    <name evidence="8" type="ORF">PECAL_5P23040</name>
</gene>
<comment type="similarity">
    <text evidence="2 6">Belongs to the PPP phosphatase family.</text>
</comment>
<dbReference type="PRINTS" id="PR00114">
    <property type="entry name" value="STPHPHTASE"/>
</dbReference>
<evidence type="ECO:0000256" key="4">
    <source>
        <dbReference type="ARBA" id="ARBA00022837"/>
    </source>
</evidence>
<evidence type="ECO:0000256" key="1">
    <source>
        <dbReference type="ARBA" id="ARBA00001936"/>
    </source>
</evidence>
<name>A0A8J2SQH4_9STRA</name>
<evidence type="ECO:0000256" key="3">
    <source>
        <dbReference type="ARBA" id="ARBA00022723"/>
    </source>
</evidence>
<comment type="caution">
    <text evidence="8">The sequence shown here is derived from an EMBL/GenBank/DDBJ whole genome shotgun (WGS) entry which is preliminary data.</text>
</comment>
<dbReference type="Gene3D" id="1.10.238.10">
    <property type="entry name" value="EF-hand"/>
    <property type="match status" value="1"/>
</dbReference>
<dbReference type="Pfam" id="PF00149">
    <property type="entry name" value="Metallophos"/>
    <property type="match status" value="1"/>
</dbReference>